<evidence type="ECO:0000313" key="1">
    <source>
        <dbReference type="EMBL" id="KAK9882517.1"/>
    </source>
</evidence>
<evidence type="ECO:0000313" key="2">
    <source>
        <dbReference type="Proteomes" id="UP001431783"/>
    </source>
</evidence>
<keyword evidence="2" id="KW-1185">Reference proteome</keyword>
<sequence>MDSFKQDNYTRDKFRVISTDNLKNLGLLTSRADFDIVYSYLDVGYSFSSFFRILTSLIDESCLIRKIRRSSWVTPKVTRAAKDMGGLHWLSVNLKSVEMSNA</sequence>
<name>A0AAW1UQ64_9CUCU</name>
<comment type="caution">
    <text evidence="1">The sequence shown here is derived from an EMBL/GenBank/DDBJ whole genome shotgun (WGS) entry which is preliminary data.</text>
</comment>
<dbReference type="Proteomes" id="UP001431783">
    <property type="component" value="Unassembled WGS sequence"/>
</dbReference>
<dbReference type="AlphaFoldDB" id="A0AAW1UQ64"/>
<organism evidence="1 2">
    <name type="scientific">Henosepilachna vigintioctopunctata</name>
    <dbReference type="NCBI Taxonomy" id="420089"/>
    <lineage>
        <taxon>Eukaryota</taxon>
        <taxon>Metazoa</taxon>
        <taxon>Ecdysozoa</taxon>
        <taxon>Arthropoda</taxon>
        <taxon>Hexapoda</taxon>
        <taxon>Insecta</taxon>
        <taxon>Pterygota</taxon>
        <taxon>Neoptera</taxon>
        <taxon>Endopterygota</taxon>
        <taxon>Coleoptera</taxon>
        <taxon>Polyphaga</taxon>
        <taxon>Cucujiformia</taxon>
        <taxon>Coccinelloidea</taxon>
        <taxon>Coccinellidae</taxon>
        <taxon>Epilachninae</taxon>
        <taxon>Epilachnini</taxon>
        <taxon>Henosepilachna</taxon>
    </lineage>
</organism>
<accession>A0AAW1UQ64</accession>
<dbReference type="EMBL" id="JARQZJ010000077">
    <property type="protein sequence ID" value="KAK9882517.1"/>
    <property type="molecule type" value="Genomic_DNA"/>
</dbReference>
<reference evidence="1 2" key="1">
    <citation type="submission" date="2023-03" db="EMBL/GenBank/DDBJ databases">
        <title>Genome insight into feeding habits of ladybird beetles.</title>
        <authorList>
            <person name="Li H.-S."/>
            <person name="Huang Y.-H."/>
            <person name="Pang H."/>
        </authorList>
    </citation>
    <scope>NUCLEOTIDE SEQUENCE [LARGE SCALE GENOMIC DNA]</scope>
    <source>
        <strain evidence="1">SYSU_2023b</strain>
        <tissue evidence="1">Whole body</tissue>
    </source>
</reference>
<gene>
    <name evidence="1" type="ORF">WA026_021864</name>
</gene>
<proteinExistence type="predicted"/>
<protein>
    <submittedName>
        <fullName evidence="1">Uncharacterized protein</fullName>
    </submittedName>
</protein>